<feature type="chain" id="PRO_5020605778" description="BIG2 domain-containing protein" evidence="2">
    <location>
        <begin position="26"/>
        <end position="510"/>
    </location>
</feature>
<evidence type="ECO:0000313" key="5">
    <source>
        <dbReference type="Proteomes" id="UP000293506"/>
    </source>
</evidence>
<dbReference type="AlphaFoldDB" id="A0A4Q5GGT8"/>
<proteinExistence type="predicted"/>
<feature type="domain" description="BIG2" evidence="3">
    <location>
        <begin position="349"/>
        <end position="427"/>
    </location>
</feature>
<reference evidence="4 5" key="1">
    <citation type="journal article" date="2019" name="Science, e1252229">
        <title>Invertible promoters mediate bacterial phase variation, antibiotic resistance, and host adaptation in the gut.</title>
        <authorList>
            <person name="Jiang X."/>
            <person name="Hall A.B."/>
            <person name="Arthur T.D."/>
            <person name="Plichta D.R."/>
            <person name="Covington C.T."/>
            <person name="Poyet M."/>
            <person name="Crothers J."/>
            <person name="Moses P.L."/>
            <person name="Tolonen A.C."/>
            <person name="Vlamakis H."/>
            <person name="Alm E.J."/>
            <person name="Xavier R.J."/>
        </authorList>
    </citation>
    <scope>NUCLEOTIDE SEQUENCE [LARGE SCALE GENOMIC DNA]</scope>
    <source>
        <strain evidence="5">af_0058</strain>
    </source>
</reference>
<name>A0A4Q5GGT8_9FIRM</name>
<accession>A0A4Q5GGT8</accession>
<feature type="domain" description="BIG2" evidence="3">
    <location>
        <begin position="430"/>
        <end position="508"/>
    </location>
</feature>
<comment type="caution">
    <text evidence="4">The sequence shown here is derived from an EMBL/GenBank/DDBJ whole genome shotgun (WGS) entry which is preliminary data.</text>
</comment>
<evidence type="ECO:0000256" key="1">
    <source>
        <dbReference type="SAM" id="MobiDB-lite"/>
    </source>
</evidence>
<evidence type="ECO:0000256" key="2">
    <source>
        <dbReference type="SAM" id="SignalP"/>
    </source>
</evidence>
<dbReference type="Gene3D" id="2.60.40.1080">
    <property type="match status" value="3"/>
</dbReference>
<gene>
    <name evidence="4" type="ORF">EAI82_05850</name>
</gene>
<keyword evidence="2" id="KW-0732">Signal</keyword>
<feature type="compositionally biased region" description="Polar residues" evidence="1">
    <location>
        <begin position="102"/>
        <end position="115"/>
    </location>
</feature>
<feature type="signal peptide" evidence="2">
    <location>
        <begin position="1"/>
        <end position="25"/>
    </location>
</feature>
<organism evidence="4 5">
    <name type="scientific">Blautia obeum</name>
    <dbReference type="NCBI Taxonomy" id="40520"/>
    <lineage>
        <taxon>Bacteria</taxon>
        <taxon>Bacillati</taxon>
        <taxon>Bacillota</taxon>
        <taxon>Clostridia</taxon>
        <taxon>Lachnospirales</taxon>
        <taxon>Lachnospiraceae</taxon>
        <taxon>Blautia</taxon>
    </lineage>
</organism>
<evidence type="ECO:0000259" key="3">
    <source>
        <dbReference type="SMART" id="SM00635"/>
    </source>
</evidence>
<dbReference type="RefSeq" id="WP_129795703.1">
    <property type="nucleotide sequence ID" value="NZ_RCXQ01000004.1"/>
</dbReference>
<feature type="domain" description="BIG2" evidence="3">
    <location>
        <begin position="266"/>
        <end position="343"/>
    </location>
</feature>
<dbReference type="EMBL" id="RCXQ01000004">
    <property type="protein sequence ID" value="RYT67444.1"/>
    <property type="molecule type" value="Genomic_DNA"/>
</dbReference>
<dbReference type="Proteomes" id="UP000293506">
    <property type="component" value="Unassembled WGS sequence"/>
</dbReference>
<dbReference type="SUPFAM" id="SSF49373">
    <property type="entry name" value="Invasin/intimin cell-adhesion fragments"/>
    <property type="match status" value="3"/>
</dbReference>
<protein>
    <recommendedName>
        <fullName evidence="3">BIG2 domain-containing protein</fullName>
    </recommendedName>
</protein>
<dbReference type="Pfam" id="PF02368">
    <property type="entry name" value="Big_2"/>
    <property type="match status" value="2"/>
</dbReference>
<dbReference type="SMART" id="SM00635">
    <property type="entry name" value="BID_2"/>
    <property type="match status" value="3"/>
</dbReference>
<feature type="region of interest" description="Disordered" evidence="1">
    <location>
        <begin position="98"/>
        <end position="118"/>
    </location>
</feature>
<dbReference type="InterPro" id="IPR003343">
    <property type="entry name" value="Big_2"/>
</dbReference>
<sequence>MKKEILALTLSVAMLITGGLTSVTAAEFEDTSICADEVSSDVNEDFDSLDIREDTEVEFDDTENDFSSDEHVDFSYDAIDSSDSEFIADKTEVFTEDVGINDDTNPENPTVSVTPSREPLKPAVTESIVTGLEKPLKFYPSKFYDFTVTGAGMDNTDPIENDERWEPLYWSTKNNPSTIQVNTRWRIGSSKGIMESNTYSMYIFFKKQFFDCKHGWEYTEDIQSLRITFESDSITTSELDSWINSDKDEYGNPIPTEPPTVTPTPPTVQMKVNTHSITLRTGQSTSSVKVTNSTPYFRVVAWYSDNTSIAKVNPYGKITAGKRPGKTYVTVVMSTGEAAKIKVTVQKGKIKTKSISGLKKKVSINKGKTLKLTPVLSPQTSQEKISYSSSNKKVATVSSKGIIKGIKAGTTKITVKSGTKKFVVTVTVPKTTTKKITGIKSAIKLKKGKTYKLKPKKVPANSDYKISYNSSNKKVATVSSKGVITSRKKGSTTITIKSGKISVKCKVTVK</sequence>
<evidence type="ECO:0000313" key="4">
    <source>
        <dbReference type="EMBL" id="RYT67444.1"/>
    </source>
</evidence>
<dbReference type="InterPro" id="IPR008964">
    <property type="entry name" value="Invasin/intimin_cell_adhesion"/>
</dbReference>